<keyword evidence="1" id="KW-0479">Metal-binding</keyword>
<organism evidence="3 4">
    <name type="scientific">Peribacillus asahii</name>
    <dbReference type="NCBI Taxonomy" id="228899"/>
    <lineage>
        <taxon>Bacteria</taxon>
        <taxon>Bacillati</taxon>
        <taxon>Bacillota</taxon>
        <taxon>Bacilli</taxon>
        <taxon>Bacillales</taxon>
        <taxon>Bacillaceae</taxon>
        <taxon>Peribacillus</taxon>
    </lineage>
</organism>
<dbReference type="SUPFAM" id="SSF53800">
    <property type="entry name" value="Chelatase"/>
    <property type="match status" value="1"/>
</dbReference>
<dbReference type="AlphaFoldDB" id="A0A398BDA7"/>
<dbReference type="EMBL" id="QWVS01000008">
    <property type="protein sequence ID" value="RID88229.1"/>
    <property type="molecule type" value="Genomic_DNA"/>
</dbReference>
<dbReference type="PANTHER" id="PTHR33542:SF3">
    <property type="entry name" value="SIROHYDROCHLORIN FERROCHELATASE, CHLOROPLASTIC"/>
    <property type="match status" value="1"/>
</dbReference>
<dbReference type="PANTHER" id="PTHR33542">
    <property type="entry name" value="SIROHYDROCHLORIN FERROCHELATASE, CHLOROPLASTIC"/>
    <property type="match status" value="1"/>
</dbReference>
<evidence type="ECO:0000256" key="1">
    <source>
        <dbReference type="ARBA" id="ARBA00022723"/>
    </source>
</evidence>
<dbReference type="Proteomes" id="UP000266016">
    <property type="component" value="Unassembled WGS sequence"/>
</dbReference>
<reference evidence="3 4" key="1">
    <citation type="submission" date="2018-08" db="EMBL/GenBank/DDBJ databases">
        <title>Bacillus jemisoniae sp. nov., Bacillus chryseoplanitiae sp. nov., Bacillus resnikiae sp. nov., and Bacillus frankliniae sp. nov., isolated from Viking spacecraft and associated surfaces.</title>
        <authorList>
            <person name="Seuylemezian A."/>
            <person name="Vaishampayan P."/>
        </authorList>
    </citation>
    <scope>NUCLEOTIDE SEQUENCE [LARGE SCALE GENOMIC DNA]</scope>
    <source>
        <strain evidence="3 4">MA001</strain>
    </source>
</reference>
<dbReference type="RefSeq" id="WP_119115976.1">
    <property type="nucleotide sequence ID" value="NZ_QWVS01000008.1"/>
</dbReference>
<keyword evidence="4" id="KW-1185">Reference proteome</keyword>
<dbReference type="Gene3D" id="3.40.50.1400">
    <property type="match status" value="2"/>
</dbReference>
<evidence type="ECO:0000313" key="3">
    <source>
        <dbReference type="EMBL" id="RID88229.1"/>
    </source>
</evidence>
<gene>
    <name evidence="3" type="ORF">D1953_04530</name>
</gene>
<dbReference type="CDD" id="cd03414">
    <property type="entry name" value="CbiX_SirB_C"/>
    <property type="match status" value="1"/>
</dbReference>
<comment type="caution">
    <text evidence="3">The sequence shown here is derived from an EMBL/GenBank/DDBJ whole genome shotgun (WGS) entry which is preliminary data.</text>
</comment>
<dbReference type="InterPro" id="IPR002762">
    <property type="entry name" value="CbiX-like"/>
</dbReference>
<dbReference type="GO" id="GO:0016829">
    <property type="term" value="F:lyase activity"/>
    <property type="evidence" value="ECO:0007669"/>
    <property type="project" value="UniProtKB-KW"/>
</dbReference>
<name>A0A398BDA7_9BACI</name>
<dbReference type="Pfam" id="PF01903">
    <property type="entry name" value="CbiX"/>
    <property type="match status" value="2"/>
</dbReference>
<dbReference type="InterPro" id="IPR050963">
    <property type="entry name" value="Sirohydro_Cobaltochel/CbiX"/>
</dbReference>
<keyword evidence="2" id="KW-0456">Lyase</keyword>
<accession>A0A398BDA7</accession>
<dbReference type="CDD" id="cd03416">
    <property type="entry name" value="CbiX_SirB_N"/>
    <property type="match status" value="1"/>
</dbReference>
<proteinExistence type="predicted"/>
<protein>
    <submittedName>
        <fullName evidence="3">Sirohydrochlorin chelatase</fullName>
    </submittedName>
</protein>
<evidence type="ECO:0000256" key="2">
    <source>
        <dbReference type="ARBA" id="ARBA00023239"/>
    </source>
</evidence>
<dbReference type="GO" id="GO:0046872">
    <property type="term" value="F:metal ion binding"/>
    <property type="evidence" value="ECO:0007669"/>
    <property type="project" value="UniProtKB-KW"/>
</dbReference>
<evidence type="ECO:0000313" key="4">
    <source>
        <dbReference type="Proteomes" id="UP000266016"/>
    </source>
</evidence>
<sequence>MKAVLYVCHGSRVKEGCQQAIEFVQKTQQLVPVLIQEISFLELAHPTIEEGFTRCIEQGATEIAVMPVLLLAAGHVKKDIPEELEVLQARHPHVKISFGKPFGVHERIVDILLERIQEKTTVIDENTAILLVGRGSSDADTIRNFEEIIHLFHNKTNFSYVAPCFLAAAKPRFEDLLEETLARDVDSIIVIPYLLFTGLLIKGIEKTIDMVQSDKDITLCDYLGFHPYLREILADRVNEALQQEGMVLAQYA</sequence>